<organism evidence="2 3">
    <name type="scientific">Pseudobutyrivibrio xylanivorans</name>
    <dbReference type="NCBI Taxonomy" id="185007"/>
    <lineage>
        <taxon>Bacteria</taxon>
        <taxon>Bacillati</taxon>
        <taxon>Bacillota</taxon>
        <taxon>Clostridia</taxon>
        <taxon>Lachnospirales</taxon>
        <taxon>Lachnospiraceae</taxon>
        <taxon>Pseudobutyrivibrio</taxon>
    </lineage>
</organism>
<keyword evidence="1" id="KW-0812">Transmembrane</keyword>
<gene>
    <name evidence="2" type="ORF">F0Q01_12905</name>
</gene>
<dbReference type="RefSeq" id="WP_090489221.1">
    <property type="nucleotide sequence ID" value="NZ_VTVE01000005.1"/>
</dbReference>
<feature type="transmembrane region" description="Helical" evidence="1">
    <location>
        <begin position="12"/>
        <end position="37"/>
    </location>
</feature>
<name>A0A6M0LKT8_PSEXY</name>
<comment type="caution">
    <text evidence="2">The sequence shown here is derived from an EMBL/GenBank/DDBJ whole genome shotgun (WGS) entry which is preliminary data.</text>
</comment>
<keyword evidence="1" id="KW-1133">Transmembrane helix</keyword>
<dbReference type="EMBL" id="VTVE01000005">
    <property type="protein sequence ID" value="NEX02780.1"/>
    <property type="molecule type" value="Genomic_DNA"/>
</dbReference>
<accession>A0A6M0LKT8</accession>
<sequence>MLQKKGAKITIGIVGGVIIGIITVLAILYILLMLFFFGGPPKVTKNVNKYEKTMYKYTAEAGSKNPVRTGFFIFPETIPESAFEQKEKPDFYYSYQDTIDDPTCEVYLKCTYSEDDYKAELDRIKNEFKNDKKVIFDNSDRFNYPTYIAIDHHSFSYEYAMDLGDNSIVYIYTAFKNTLGSLKKIPDEYLPDDFEESLSLENGSYWADGNYDIYQIHNGGETDFTRNK</sequence>
<evidence type="ECO:0000313" key="2">
    <source>
        <dbReference type="EMBL" id="NEX02780.1"/>
    </source>
</evidence>
<dbReference type="Proteomes" id="UP000473091">
    <property type="component" value="Unassembled WGS sequence"/>
</dbReference>
<protein>
    <submittedName>
        <fullName evidence="2">Uncharacterized protein</fullName>
    </submittedName>
</protein>
<reference evidence="2 3" key="1">
    <citation type="submission" date="2019-09" db="EMBL/GenBank/DDBJ databases">
        <authorList>
            <person name="Pidcock S.E."/>
            <person name="Huws S.A."/>
        </authorList>
    </citation>
    <scope>NUCLEOTIDE SEQUENCE [LARGE SCALE GENOMIC DNA]</scope>
    <source>
        <strain evidence="2 3">MZ8</strain>
    </source>
</reference>
<keyword evidence="1" id="KW-0472">Membrane</keyword>
<reference evidence="2 3" key="2">
    <citation type="submission" date="2020-03" db="EMBL/GenBank/DDBJ databases">
        <title>Investigating the evolutionary divergence of the Butyrivibrio group.</title>
        <authorList>
            <person name="Skvortsov T."/>
            <person name="Santos F.G."/>
            <person name="Ting K.S."/>
            <person name="Creevey C.J."/>
        </authorList>
    </citation>
    <scope>NUCLEOTIDE SEQUENCE [LARGE SCALE GENOMIC DNA]</scope>
    <source>
        <strain evidence="2 3">MZ8</strain>
    </source>
</reference>
<evidence type="ECO:0000256" key="1">
    <source>
        <dbReference type="SAM" id="Phobius"/>
    </source>
</evidence>
<evidence type="ECO:0000313" key="3">
    <source>
        <dbReference type="Proteomes" id="UP000473091"/>
    </source>
</evidence>
<proteinExistence type="predicted"/>
<dbReference type="AlphaFoldDB" id="A0A6M0LKT8"/>